<evidence type="ECO:0000313" key="1">
    <source>
        <dbReference type="EMBL" id="AYV79034.1"/>
    </source>
</evidence>
<gene>
    <name evidence="1" type="ORF">Faunusvirus1_54</name>
</gene>
<protein>
    <submittedName>
        <fullName evidence="1">Uncharacterized protein</fullName>
    </submittedName>
</protein>
<sequence>MASSNSLSRYYGYDNQIKSFCGHCYKNESGKITVTSRNCPFHGGIAIKCLKCLSTITIESYCQGCFQSRGYVPTTHCDEHCATHVVEKTDKIKVAKSNL</sequence>
<name>A0A3G4ZXG8_9VIRU</name>
<reference evidence="1" key="1">
    <citation type="submission" date="2018-10" db="EMBL/GenBank/DDBJ databases">
        <title>Hidden diversity of soil giant viruses.</title>
        <authorList>
            <person name="Schulz F."/>
            <person name="Alteio L."/>
            <person name="Goudeau D."/>
            <person name="Ryan E.M."/>
            <person name="Malmstrom R.R."/>
            <person name="Blanchard J."/>
            <person name="Woyke T."/>
        </authorList>
    </citation>
    <scope>NUCLEOTIDE SEQUENCE</scope>
    <source>
        <strain evidence="1">FNV1</strain>
    </source>
</reference>
<accession>A0A3G4ZXG8</accession>
<dbReference type="EMBL" id="MK072132">
    <property type="protein sequence ID" value="AYV79034.1"/>
    <property type="molecule type" value="Genomic_DNA"/>
</dbReference>
<organism evidence="1">
    <name type="scientific">Faunusvirus sp</name>
    <dbReference type="NCBI Taxonomy" id="2487766"/>
    <lineage>
        <taxon>Viruses</taxon>
        <taxon>Varidnaviria</taxon>
        <taxon>Bamfordvirae</taxon>
        <taxon>Nucleocytoviricota</taxon>
        <taxon>Megaviricetes</taxon>
        <taxon>Imitervirales</taxon>
        <taxon>Mimiviridae</taxon>
    </lineage>
</organism>
<proteinExistence type="predicted"/>